<accession>A0A142K9E9</accession>
<dbReference type="GeneID" id="29125150"/>
<protein>
    <submittedName>
        <fullName evidence="1">Uncharacterized protein</fullName>
    </submittedName>
</protein>
<proteinExistence type="predicted"/>
<keyword evidence="2" id="KW-1185">Reference proteome</keyword>
<dbReference type="RefSeq" id="YP_009301242.1">
    <property type="nucleotide sequence ID" value="NC_031230.1"/>
</dbReference>
<name>A0A142K9E9_9CAUD</name>
<sequence>MTVELDCGCVVDLTTYTEYDYNTGEPNVTITGGTLTITCFEHVKKRRQQL</sequence>
<gene>
    <name evidence="1" type="primary">188</name>
    <name evidence="1" type="ORF">SEA_YVONNETASTIC_188</name>
</gene>
<dbReference type="KEGG" id="vg:29125150"/>
<reference evidence="2" key="1">
    <citation type="submission" date="2016-03" db="EMBL/GenBank/DDBJ databases">
        <authorList>
            <person name="Ploux O."/>
        </authorList>
    </citation>
    <scope>NUCLEOTIDE SEQUENCE [LARGE SCALE GENOMIC DNA]</scope>
</reference>
<evidence type="ECO:0000313" key="2">
    <source>
        <dbReference type="Proteomes" id="UP000201371"/>
    </source>
</evidence>
<evidence type="ECO:0000313" key="1">
    <source>
        <dbReference type="EMBL" id="AMS02732.1"/>
    </source>
</evidence>
<dbReference type="Proteomes" id="UP000201371">
    <property type="component" value="Segment"/>
</dbReference>
<dbReference type="EMBL" id="KU963248">
    <property type="protein sequence ID" value="AMS02732.1"/>
    <property type="molecule type" value="Genomic_DNA"/>
</dbReference>
<organism evidence="1 2">
    <name type="scientific">Gordonia phage Yvonnetastic</name>
    <dbReference type="NCBI Taxonomy" id="1821566"/>
    <lineage>
        <taxon>Viruses</taxon>
        <taxon>Duplodnaviria</taxon>
        <taxon>Heunggongvirae</taxon>
        <taxon>Uroviricota</taxon>
        <taxon>Caudoviricetes</taxon>
        <taxon>Yvonnevirus</taxon>
        <taxon>Yvonnevirus yvonnetastic</taxon>
        <taxon>Gordonia virus Yvonnetastic</taxon>
    </lineage>
</organism>